<evidence type="ECO:0000313" key="4">
    <source>
        <dbReference type="Proteomes" id="UP001068379"/>
    </source>
</evidence>
<dbReference type="SUPFAM" id="SSF140591">
    <property type="entry name" value="Type III secretion system domain"/>
    <property type="match status" value="1"/>
</dbReference>
<dbReference type="InterPro" id="IPR015144">
    <property type="entry name" value="T3SS_TyeA"/>
</dbReference>
<accession>A0ABT4M2C5</accession>
<keyword evidence="4" id="KW-1185">Reference proteome</keyword>
<dbReference type="InterPro" id="IPR038347">
    <property type="entry name" value="TyeA_sf"/>
</dbReference>
<evidence type="ECO:0000256" key="1">
    <source>
        <dbReference type="SAM" id="MobiDB-lite"/>
    </source>
</evidence>
<dbReference type="Gene3D" id="1.20.1280.80">
    <property type="match status" value="1"/>
</dbReference>
<evidence type="ECO:0000259" key="2">
    <source>
        <dbReference type="Pfam" id="PF09059"/>
    </source>
</evidence>
<feature type="region of interest" description="Disordered" evidence="1">
    <location>
        <begin position="1"/>
        <end position="20"/>
    </location>
</feature>
<reference evidence="3" key="1">
    <citation type="submission" date="2022-12" db="EMBL/GenBank/DDBJ databases">
        <title>Bacterial isolates from different developmental stages of Nematostella vectensis.</title>
        <authorList>
            <person name="Fraune S."/>
        </authorList>
    </citation>
    <scope>NUCLEOTIDE SEQUENCE</scope>
    <source>
        <strain evidence="3">G21619-S1</strain>
    </source>
</reference>
<feature type="domain" description="Type III secretion system effector delivery regulator TyeA" evidence="2">
    <location>
        <begin position="24"/>
        <end position="102"/>
    </location>
</feature>
<organism evidence="3 4">
    <name type="scientific">Castellaniella denitrificans</name>
    <dbReference type="NCBI Taxonomy" id="56119"/>
    <lineage>
        <taxon>Bacteria</taxon>
        <taxon>Pseudomonadati</taxon>
        <taxon>Pseudomonadota</taxon>
        <taxon>Betaproteobacteria</taxon>
        <taxon>Burkholderiales</taxon>
        <taxon>Alcaligenaceae</taxon>
        <taxon>Castellaniella</taxon>
    </lineage>
</organism>
<dbReference type="Pfam" id="PF09059">
    <property type="entry name" value="TyeA"/>
    <property type="match status" value="1"/>
</dbReference>
<proteinExistence type="predicted"/>
<dbReference type="NCBIfam" id="TIGR02511">
    <property type="entry name" value="type_III_tyeA"/>
    <property type="match status" value="1"/>
</dbReference>
<gene>
    <name evidence="3" type="ORF">O4H32_05795</name>
</gene>
<evidence type="ECO:0000313" key="3">
    <source>
        <dbReference type="EMBL" id="MCZ4329463.1"/>
    </source>
</evidence>
<dbReference type="EMBL" id="JAPWHE010000002">
    <property type="protein sequence ID" value="MCZ4329463.1"/>
    <property type="molecule type" value="Genomic_DNA"/>
</dbReference>
<dbReference type="InterPro" id="IPR013351">
    <property type="entry name" value="T3SS_TyeA-rel"/>
</dbReference>
<sequence length="103" mass="10893">MLDGCAGLSEDLRAKSQGAPDGERLMRDLVGLTGEKWLNDSRLTTLAQQHGIASPDGQVTFLSGVKSLMGNLPIEVFPDAEARQGVLNAIQGALDMAIDAEDL</sequence>
<protein>
    <submittedName>
        <fullName evidence="3">TyeA family type III secretion system gatekeeper subunit</fullName>
    </submittedName>
</protein>
<dbReference type="Proteomes" id="UP001068379">
    <property type="component" value="Unassembled WGS sequence"/>
</dbReference>
<name>A0ABT4M2C5_9BURK</name>
<comment type="caution">
    <text evidence="3">The sequence shown here is derived from an EMBL/GenBank/DDBJ whole genome shotgun (WGS) entry which is preliminary data.</text>
</comment>